<reference evidence="4" key="1">
    <citation type="submission" date="2020-10" db="EMBL/GenBank/DDBJ databases">
        <authorList>
            <person name="Gilroy R."/>
        </authorList>
    </citation>
    <scope>NUCLEOTIDE SEQUENCE</scope>
    <source>
        <strain evidence="4">ChiW25-3613</strain>
    </source>
</reference>
<dbReference type="InterPro" id="IPR000307">
    <property type="entry name" value="Ribosomal_bS16"/>
</dbReference>
<gene>
    <name evidence="3 4" type="primary">rpsP</name>
    <name evidence="4" type="ORF">IAB90_00915</name>
</gene>
<dbReference type="GO" id="GO:0005737">
    <property type="term" value="C:cytoplasm"/>
    <property type="evidence" value="ECO:0007669"/>
    <property type="project" value="UniProtKB-ARBA"/>
</dbReference>
<sequence>MAVKMRLTRMGDKKSPFYRIVVIDSRKARSGEYIDKIGYVDPLKTPAEINIDVEKAKDWISKGVQPTETVKSYLVNAGVIEKSAKLSAPKTNDKKKKKD</sequence>
<proteinExistence type="inferred from homology"/>
<dbReference type="GO" id="GO:0006412">
    <property type="term" value="P:translation"/>
    <property type="evidence" value="ECO:0007669"/>
    <property type="project" value="UniProtKB-UniRule"/>
</dbReference>
<dbReference type="SUPFAM" id="SSF54565">
    <property type="entry name" value="Ribosomal protein S16"/>
    <property type="match status" value="1"/>
</dbReference>
<dbReference type="NCBIfam" id="TIGR00002">
    <property type="entry name" value="S16"/>
    <property type="match status" value="1"/>
</dbReference>
<evidence type="ECO:0000256" key="2">
    <source>
        <dbReference type="ARBA" id="ARBA00023274"/>
    </source>
</evidence>
<dbReference type="Proteomes" id="UP000824179">
    <property type="component" value="Unassembled WGS sequence"/>
</dbReference>
<dbReference type="Pfam" id="PF00886">
    <property type="entry name" value="Ribosomal_S16"/>
    <property type="match status" value="1"/>
</dbReference>
<evidence type="ECO:0000256" key="1">
    <source>
        <dbReference type="ARBA" id="ARBA00022980"/>
    </source>
</evidence>
<protein>
    <recommendedName>
        <fullName evidence="3">Small ribosomal subunit protein bS16</fullName>
    </recommendedName>
</protein>
<organism evidence="4 5">
    <name type="scientific">Candidatus Coproplasma stercoripullorum</name>
    <dbReference type="NCBI Taxonomy" id="2840751"/>
    <lineage>
        <taxon>Bacteria</taxon>
        <taxon>Bacillati</taxon>
        <taxon>Bacillota</taxon>
        <taxon>Clostridia</taxon>
        <taxon>Eubacteriales</taxon>
        <taxon>Candidatus Coproplasma</taxon>
    </lineage>
</organism>
<comment type="similarity">
    <text evidence="3">Belongs to the bacterial ribosomal protein bS16 family.</text>
</comment>
<comment type="caution">
    <text evidence="4">The sequence shown here is derived from an EMBL/GenBank/DDBJ whole genome shotgun (WGS) entry which is preliminary data.</text>
</comment>
<accession>A0A9D1AEQ0</accession>
<keyword evidence="2 3" id="KW-0687">Ribonucleoprotein</keyword>
<reference evidence="4" key="2">
    <citation type="journal article" date="2021" name="PeerJ">
        <title>Extensive microbial diversity within the chicken gut microbiome revealed by metagenomics and culture.</title>
        <authorList>
            <person name="Gilroy R."/>
            <person name="Ravi A."/>
            <person name="Getino M."/>
            <person name="Pursley I."/>
            <person name="Horton D.L."/>
            <person name="Alikhan N.F."/>
            <person name="Baker D."/>
            <person name="Gharbi K."/>
            <person name="Hall N."/>
            <person name="Watson M."/>
            <person name="Adriaenssens E.M."/>
            <person name="Foster-Nyarko E."/>
            <person name="Jarju S."/>
            <person name="Secka A."/>
            <person name="Antonio M."/>
            <person name="Oren A."/>
            <person name="Chaudhuri R.R."/>
            <person name="La Ragione R."/>
            <person name="Hildebrand F."/>
            <person name="Pallen M.J."/>
        </authorList>
    </citation>
    <scope>NUCLEOTIDE SEQUENCE</scope>
    <source>
        <strain evidence="4">ChiW25-3613</strain>
    </source>
</reference>
<keyword evidence="1 3" id="KW-0689">Ribosomal protein</keyword>
<dbReference type="PANTHER" id="PTHR12919:SF20">
    <property type="entry name" value="SMALL RIBOSOMAL SUBUNIT PROTEIN BS16M"/>
    <property type="match status" value="1"/>
</dbReference>
<dbReference type="GO" id="GO:0003735">
    <property type="term" value="F:structural constituent of ribosome"/>
    <property type="evidence" value="ECO:0007669"/>
    <property type="project" value="InterPro"/>
</dbReference>
<evidence type="ECO:0000256" key="3">
    <source>
        <dbReference type="HAMAP-Rule" id="MF_00385"/>
    </source>
</evidence>
<evidence type="ECO:0000313" key="4">
    <source>
        <dbReference type="EMBL" id="HIR38923.1"/>
    </source>
</evidence>
<evidence type="ECO:0000313" key="5">
    <source>
        <dbReference type="Proteomes" id="UP000824179"/>
    </source>
</evidence>
<dbReference type="PANTHER" id="PTHR12919">
    <property type="entry name" value="30S RIBOSOMAL PROTEIN S16"/>
    <property type="match status" value="1"/>
</dbReference>
<dbReference type="InterPro" id="IPR023803">
    <property type="entry name" value="Ribosomal_bS16_dom_sf"/>
</dbReference>
<dbReference type="GO" id="GO:0015935">
    <property type="term" value="C:small ribosomal subunit"/>
    <property type="evidence" value="ECO:0007669"/>
    <property type="project" value="TreeGrafter"/>
</dbReference>
<dbReference type="EMBL" id="DVHB01000019">
    <property type="protein sequence ID" value="HIR38923.1"/>
    <property type="molecule type" value="Genomic_DNA"/>
</dbReference>
<dbReference type="Gene3D" id="3.30.1320.10">
    <property type="match status" value="1"/>
</dbReference>
<name>A0A9D1AEQ0_9FIRM</name>
<dbReference type="HAMAP" id="MF_00385">
    <property type="entry name" value="Ribosomal_bS16"/>
    <property type="match status" value="1"/>
</dbReference>
<dbReference type="AlphaFoldDB" id="A0A9D1AEQ0"/>